<dbReference type="Proteomes" id="UP000599074">
    <property type="component" value="Unassembled WGS sequence"/>
</dbReference>
<protein>
    <recommendedName>
        <fullName evidence="3">DUF4262 domain-containing protein</fullName>
    </recommendedName>
</protein>
<dbReference type="EMBL" id="BOON01000014">
    <property type="protein sequence ID" value="GII21921.1"/>
    <property type="molecule type" value="Genomic_DNA"/>
</dbReference>
<proteinExistence type="predicted"/>
<dbReference type="Pfam" id="PF14081">
    <property type="entry name" value="DUF4262"/>
    <property type="match status" value="1"/>
</dbReference>
<evidence type="ECO:0008006" key="3">
    <source>
        <dbReference type="Google" id="ProtNLM"/>
    </source>
</evidence>
<name>A0A8J3WZR3_9ACTN</name>
<dbReference type="RefSeq" id="WP_168117313.1">
    <property type="nucleotide sequence ID" value="NZ_BOON01000014.1"/>
</dbReference>
<organism evidence="1 2">
    <name type="scientific">Planosporangium mesophilum</name>
    <dbReference type="NCBI Taxonomy" id="689768"/>
    <lineage>
        <taxon>Bacteria</taxon>
        <taxon>Bacillati</taxon>
        <taxon>Actinomycetota</taxon>
        <taxon>Actinomycetes</taxon>
        <taxon>Micromonosporales</taxon>
        <taxon>Micromonosporaceae</taxon>
        <taxon>Planosporangium</taxon>
    </lineage>
</organism>
<accession>A0A8J3WZR3</accession>
<evidence type="ECO:0000313" key="1">
    <source>
        <dbReference type="EMBL" id="GII21921.1"/>
    </source>
</evidence>
<evidence type="ECO:0000313" key="2">
    <source>
        <dbReference type="Proteomes" id="UP000599074"/>
    </source>
</evidence>
<reference evidence="1" key="1">
    <citation type="submission" date="2021-01" db="EMBL/GenBank/DDBJ databases">
        <title>Whole genome shotgun sequence of Planosporangium mesophilum NBRC 109066.</title>
        <authorList>
            <person name="Komaki H."/>
            <person name="Tamura T."/>
        </authorList>
    </citation>
    <scope>NUCLEOTIDE SEQUENCE</scope>
    <source>
        <strain evidence="1">NBRC 109066</strain>
    </source>
</reference>
<sequence>MPSHAGLDCCASGRDRGSWDRWIRDTVAEVGWAVVSVSGETPYAFTIGVWHSYELPELGMFGLREQDMQTWLNNCVRLLRCREPVADGEPFTGVLDRFPVQTRSIHPSWYRSLFPTIGGYYGTFEVPVRQLVWPDRDGRWPWDPAATLTCRERQPSAWVPLAEHPEGAWRLMGELSADWPFEYLEPDSTVMASAEVVAGTLPIVAVTHDADGGWDFLDERGYADEAAGWVHFGKLYQAQPWLARFVAMEPDSQAWLDADGQWHTRRFSAGS</sequence>
<gene>
    <name evidence="1" type="ORF">Pme01_15180</name>
</gene>
<dbReference type="InterPro" id="IPR025358">
    <property type="entry name" value="DUF4262"/>
</dbReference>
<dbReference type="AlphaFoldDB" id="A0A8J3WZR3"/>
<comment type="caution">
    <text evidence="1">The sequence shown here is derived from an EMBL/GenBank/DDBJ whole genome shotgun (WGS) entry which is preliminary data.</text>
</comment>
<keyword evidence="2" id="KW-1185">Reference proteome</keyword>